<dbReference type="STRING" id="1283841.A0A084QTJ6"/>
<dbReference type="HOGENOM" id="CLU_017584_0_6_1"/>
<sequence>MAAILEAYTDPVCTRRVWMVCPTYFSASQIFIDAGLHQSLRAIPEDDEGINIDYLGEQMRDLDRVLSTNDDSVRPFDSGCDHWRHLLISRKQIKSCHSKRKFYAQVIYVVPNFSNPSGRTLSLRRREGLVQLARRHDALIIADDVYDFLQWSMLAEESRRPRIALLPRLVDIDRQLGAGPGSDGFGHAISNGTFSKIVAPGCRTGWVEANAKFINGLVTLGSRVSGGAPSQLSATFISHMLHTGALQRHISNVLQPAYKSRHNAILHAMRGHLKPLGVSMFNPGSEDIVGGYFVWLSLPEPLEADLVKRHCWEQQNLIVAPGTLFNVRGDESVVDLKRNLRLCFAWEDEDVLQEGIRRLAVTITALLNKEVSQLR</sequence>
<proteinExistence type="predicted"/>
<dbReference type="Gene3D" id="3.40.640.10">
    <property type="entry name" value="Type I PLP-dependent aspartate aminotransferase-like (Major domain)"/>
    <property type="match status" value="1"/>
</dbReference>
<reference evidence="2 3" key="1">
    <citation type="journal article" date="2014" name="BMC Genomics">
        <title>Comparative genome sequencing reveals chemotype-specific gene clusters in the toxigenic black mold Stachybotrys.</title>
        <authorList>
            <person name="Semeiks J."/>
            <person name="Borek D."/>
            <person name="Otwinowski Z."/>
            <person name="Grishin N.V."/>
        </authorList>
    </citation>
    <scope>NUCLEOTIDE SEQUENCE [LARGE SCALE GENOMIC DNA]</scope>
    <source>
        <strain evidence="2 3">IBT 40285</strain>
    </source>
</reference>
<dbReference type="InParanoid" id="A0A084QTJ6"/>
<dbReference type="AlphaFoldDB" id="A0A084QTJ6"/>
<dbReference type="InterPro" id="IPR015422">
    <property type="entry name" value="PyrdxlP-dep_Trfase_small"/>
</dbReference>
<gene>
    <name evidence="2" type="ORF">S40285_08837</name>
</gene>
<feature type="domain" description="Aminotransferase class I/classII large" evidence="1">
    <location>
        <begin position="107"/>
        <end position="359"/>
    </location>
</feature>
<evidence type="ECO:0000313" key="3">
    <source>
        <dbReference type="Proteomes" id="UP000028524"/>
    </source>
</evidence>
<protein>
    <recommendedName>
        <fullName evidence="1">Aminotransferase class I/classII large domain-containing protein</fullName>
    </recommendedName>
</protein>
<dbReference type="EMBL" id="KL660211">
    <property type="protein sequence ID" value="KFA67281.1"/>
    <property type="molecule type" value="Genomic_DNA"/>
</dbReference>
<organism evidence="2 3">
    <name type="scientific">Stachybotrys chlorohalonatus (strain IBT 40285)</name>
    <dbReference type="NCBI Taxonomy" id="1283841"/>
    <lineage>
        <taxon>Eukaryota</taxon>
        <taxon>Fungi</taxon>
        <taxon>Dikarya</taxon>
        <taxon>Ascomycota</taxon>
        <taxon>Pezizomycotina</taxon>
        <taxon>Sordariomycetes</taxon>
        <taxon>Hypocreomycetidae</taxon>
        <taxon>Hypocreales</taxon>
        <taxon>Stachybotryaceae</taxon>
        <taxon>Stachybotrys</taxon>
    </lineage>
</organism>
<dbReference type="PANTHER" id="PTHR42858">
    <property type="entry name" value="AMINOTRANSFERASE"/>
    <property type="match status" value="1"/>
</dbReference>
<dbReference type="PANTHER" id="PTHR42858:SF1">
    <property type="entry name" value="LD15494P"/>
    <property type="match status" value="1"/>
</dbReference>
<dbReference type="GO" id="GO:0047536">
    <property type="term" value="F:2-aminoadipate transaminase activity"/>
    <property type="evidence" value="ECO:0007669"/>
    <property type="project" value="TreeGrafter"/>
</dbReference>
<dbReference type="InterPro" id="IPR015424">
    <property type="entry name" value="PyrdxlP-dep_Trfase"/>
</dbReference>
<dbReference type="CDD" id="cd00609">
    <property type="entry name" value="AAT_like"/>
    <property type="match status" value="1"/>
</dbReference>
<dbReference type="Gene3D" id="3.90.1150.10">
    <property type="entry name" value="Aspartate Aminotransferase, domain 1"/>
    <property type="match status" value="1"/>
</dbReference>
<dbReference type="Proteomes" id="UP000028524">
    <property type="component" value="Unassembled WGS sequence"/>
</dbReference>
<evidence type="ECO:0000313" key="2">
    <source>
        <dbReference type="EMBL" id="KFA67281.1"/>
    </source>
</evidence>
<dbReference type="InterPro" id="IPR004839">
    <property type="entry name" value="Aminotransferase_I/II_large"/>
</dbReference>
<dbReference type="Pfam" id="PF00155">
    <property type="entry name" value="Aminotran_1_2"/>
    <property type="match status" value="1"/>
</dbReference>
<dbReference type="InterPro" id="IPR015421">
    <property type="entry name" value="PyrdxlP-dep_Trfase_major"/>
</dbReference>
<name>A0A084QTJ6_STAC4</name>
<keyword evidence="3" id="KW-1185">Reference proteome</keyword>
<accession>A0A084QTJ6</accession>
<dbReference type="FunCoup" id="A0A084QTJ6">
    <property type="interactions" value="60"/>
</dbReference>
<dbReference type="OrthoDB" id="7042322at2759"/>
<dbReference type="SUPFAM" id="SSF53383">
    <property type="entry name" value="PLP-dependent transferases"/>
    <property type="match status" value="1"/>
</dbReference>
<evidence type="ECO:0000259" key="1">
    <source>
        <dbReference type="Pfam" id="PF00155"/>
    </source>
</evidence>
<dbReference type="OMA" id="GWIHARR"/>
<dbReference type="GO" id="GO:0030170">
    <property type="term" value="F:pyridoxal phosphate binding"/>
    <property type="evidence" value="ECO:0007669"/>
    <property type="project" value="InterPro"/>
</dbReference>